<feature type="domain" description="HAMP" evidence="9">
    <location>
        <begin position="208"/>
        <end position="262"/>
    </location>
</feature>
<evidence type="ECO:0000259" key="8">
    <source>
        <dbReference type="PROSITE" id="PS50192"/>
    </source>
</evidence>
<name>A0A1G5GWE0_9BACT</name>
<keyword evidence="2" id="KW-0997">Cell inner membrane</keyword>
<evidence type="ECO:0000313" key="10">
    <source>
        <dbReference type="EMBL" id="SCY54948.1"/>
    </source>
</evidence>
<reference evidence="10 11" key="1">
    <citation type="submission" date="2016-10" db="EMBL/GenBank/DDBJ databases">
        <authorList>
            <person name="de Groot N.N."/>
        </authorList>
    </citation>
    <scope>NUCLEOTIDE SEQUENCE [LARGE SCALE GENOMIC DNA]</scope>
    <source>
        <strain evidence="10 11">AA1</strain>
    </source>
</reference>
<keyword evidence="6" id="KW-0812">Transmembrane</keyword>
<dbReference type="STRING" id="419481.SAMN05216233_111132"/>
<dbReference type="AlphaFoldDB" id="A0A1G5GWE0"/>
<keyword evidence="6" id="KW-1133">Transmembrane helix</keyword>
<dbReference type="PROSITE" id="PS50111">
    <property type="entry name" value="CHEMOTAXIS_TRANSDUC_2"/>
    <property type="match status" value="1"/>
</dbReference>
<evidence type="ECO:0000256" key="3">
    <source>
        <dbReference type="ARBA" id="ARBA00023224"/>
    </source>
</evidence>
<dbReference type="PRINTS" id="PR00260">
    <property type="entry name" value="CHEMTRNSDUCR"/>
</dbReference>
<dbReference type="Gene3D" id="1.10.287.950">
    <property type="entry name" value="Methyl-accepting chemotaxis protein"/>
    <property type="match status" value="1"/>
</dbReference>
<gene>
    <name evidence="10" type="ORF">SAMN05216233_111132</name>
</gene>
<proteinExistence type="inferred from homology"/>
<keyword evidence="11" id="KW-1185">Reference proteome</keyword>
<comment type="subcellular location">
    <subcellularLocation>
        <location evidence="1">Cell inner membrane</location>
        <topology evidence="1">Multi-pass membrane protein</topology>
    </subcellularLocation>
</comment>
<evidence type="ECO:0000256" key="2">
    <source>
        <dbReference type="ARBA" id="ARBA00022519"/>
    </source>
</evidence>
<dbReference type="GO" id="GO:0005886">
    <property type="term" value="C:plasma membrane"/>
    <property type="evidence" value="ECO:0007669"/>
    <property type="project" value="UniProtKB-SubCell"/>
</dbReference>
<organism evidence="10 11">
    <name type="scientific">Desulfoluna spongiiphila</name>
    <dbReference type="NCBI Taxonomy" id="419481"/>
    <lineage>
        <taxon>Bacteria</taxon>
        <taxon>Pseudomonadati</taxon>
        <taxon>Thermodesulfobacteriota</taxon>
        <taxon>Desulfobacteria</taxon>
        <taxon>Desulfobacterales</taxon>
        <taxon>Desulfolunaceae</taxon>
        <taxon>Desulfoluna</taxon>
    </lineage>
</organism>
<accession>A0A1G5GWE0</accession>
<dbReference type="Pfam" id="PF00015">
    <property type="entry name" value="MCPsignal"/>
    <property type="match status" value="1"/>
</dbReference>
<dbReference type="EMBL" id="FMUX01000011">
    <property type="protein sequence ID" value="SCY54948.1"/>
    <property type="molecule type" value="Genomic_DNA"/>
</dbReference>
<dbReference type="GO" id="GO:0006935">
    <property type="term" value="P:chemotaxis"/>
    <property type="evidence" value="ECO:0007669"/>
    <property type="project" value="InterPro"/>
</dbReference>
<feature type="transmembrane region" description="Helical" evidence="6">
    <location>
        <begin position="185"/>
        <end position="205"/>
    </location>
</feature>
<dbReference type="OrthoDB" id="5419060at2"/>
<evidence type="ECO:0000256" key="6">
    <source>
        <dbReference type="SAM" id="Phobius"/>
    </source>
</evidence>
<dbReference type="InterPro" id="IPR004090">
    <property type="entry name" value="Chemotax_Me-accpt_rcpt"/>
</dbReference>
<sequence>MWQSLSTGKKIWCSLLILMAGYAITTGVGLIGGYAMRGELNQVSKTMFPAAMESLSTLAQFKGQVKLYGDAVMAGDTELLDEAGQRADEVLAHLDTIAGLDPEAAEEAQALAARIQAFTAKALSIYTRVAEDFEGTDTEAAQQSLALADETRNLTEALANLSKSRSEALQNRLHEVGQEAGYQQIMNLALFIVVVVATILFNLIIIRKFITGPLSDTVAMVKDIAQGEGDLTKRLTVHSKDDVGELAYWMNQFIENLQGMIARIADNATSLNGSAEELTRLSGNLKEGAHGVKSKSDAVSSASDQMKGNMDSVAAAMEQASTSTTAVAASTEEMTATIRTIAESSDKAREITLEAVTQSRTATERVGELGTQAEAIGKVTEAITDISEQTNLLALNATIEAARAGEYGKGFAVVAAEIKDLARQTADATRDIRDTIVNIQTSTQATIGDIEGISGVIDKTSAIVSEIASSVDSQAQTTQGIADNVTQISSGLSEINENVAATSSLSTTIARDIEDVSHASGDMNDSCARSDEGVSSILAMSENLTTMVGRFRI</sequence>
<dbReference type="PANTHER" id="PTHR32089:SF112">
    <property type="entry name" value="LYSOZYME-LIKE PROTEIN-RELATED"/>
    <property type="match status" value="1"/>
</dbReference>
<dbReference type="PANTHER" id="PTHR32089">
    <property type="entry name" value="METHYL-ACCEPTING CHEMOTAXIS PROTEIN MCPB"/>
    <property type="match status" value="1"/>
</dbReference>
<keyword evidence="3 5" id="KW-0807">Transducer</keyword>
<dbReference type="SUPFAM" id="SSF58104">
    <property type="entry name" value="Methyl-accepting chemotaxis protein (MCP) signaling domain"/>
    <property type="match status" value="1"/>
</dbReference>
<evidence type="ECO:0000313" key="11">
    <source>
        <dbReference type="Proteomes" id="UP000198870"/>
    </source>
</evidence>
<dbReference type="InterPro" id="IPR004089">
    <property type="entry name" value="MCPsignal_dom"/>
</dbReference>
<dbReference type="RefSeq" id="WP_092211711.1">
    <property type="nucleotide sequence ID" value="NZ_FMUX01000011.1"/>
</dbReference>
<protein>
    <submittedName>
        <fullName evidence="10">Methyl-accepting chemotaxis sensory transducer</fullName>
    </submittedName>
</protein>
<dbReference type="CDD" id="cd06225">
    <property type="entry name" value="HAMP"/>
    <property type="match status" value="1"/>
</dbReference>
<dbReference type="SMART" id="SM00304">
    <property type="entry name" value="HAMP"/>
    <property type="match status" value="1"/>
</dbReference>
<comment type="similarity">
    <text evidence="4">Belongs to the methyl-accepting chemotaxis (MCP) protein family.</text>
</comment>
<dbReference type="InterPro" id="IPR000727">
    <property type="entry name" value="T_SNARE_dom"/>
</dbReference>
<feature type="domain" description="Methyl-accepting transducer" evidence="7">
    <location>
        <begin position="281"/>
        <end position="517"/>
    </location>
</feature>
<evidence type="ECO:0000259" key="7">
    <source>
        <dbReference type="PROSITE" id="PS50111"/>
    </source>
</evidence>
<dbReference type="GO" id="GO:0004888">
    <property type="term" value="F:transmembrane signaling receptor activity"/>
    <property type="evidence" value="ECO:0007669"/>
    <property type="project" value="InterPro"/>
</dbReference>
<dbReference type="GO" id="GO:0007165">
    <property type="term" value="P:signal transduction"/>
    <property type="evidence" value="ECO:0007669"/>
    <property type="project" value="UniProtKB-KW"/>
</dbReference>
<dbReference type="InterPro" id="IPR003660">
    <property type="entry name" value="HAMP_dom"/>
</dbReference>
<dbReference type="SMART" id="SM00283">
    <property type="entry name" value="MA"/>
    <property type="match status" value="1"/>
</dbReference>
<evidence type="ECO:0000256" key="1">
    <source>
        <dbReference type="ARBA" id="ARBA00004429"/>
    </source>
</evidence>
<dbReference type="PROSITE" id="PS50192">
    <property type="entry name" value="T_SNARE"/>
    <property type="match status" value="1"/>
</dbReference>
<feature type="domain" description="T-SNARE coiled-coil homology" evidence="8">
    <location>
        <begin position="440"/>
        <end position="502"/>
    </location>
</feature>
<dbReference type="Pfam" id="PF00672">
    <property type="entry name" value="HAMP"/>
    <property type="match status" value="1"/>
</dbReference>
<keyword evidence="6" id="KW-0472">Membrane</keyword>
<feature type="transmembrane region" description="Helical" evidence="6">
    <location>
        <begin position="12"/>
        <end position="36"/>
    </location>
</feature>
<dbReference type="Proteomes" id="UP000198870">
    <property type="component" value="Unassembled WGS sequence"/>
</dbReference>
<dbReference type="Gene3D" id="1.10.8.500">
    <property type="entry name" value="HAMP domain in histidine kinase"/>
    <property type="match status" value="1"/>
</dbReference>
<evidence type="ECO:0000259" key="9">
    <source>
        <dbReference type="PROSITE" id="PS50885"/>
    </source>
</evidence>
<keyword evidence="2" id="KW-1003">Cell membrane</keyword>
<evidence type="ECO:0000256" key="5">
    <source>
        <dbReference type="PROSITE-ProRule" id="PRU00284"/>
    </source>
</evidence>
<evidence type="ECO:0000256" key="4">
    <source>
        <dbReference type="ARBA" id="ARBA00029447"/>
    </source>
</evidence>
<dbReference type="PROSITE" id="PS50885">
    <property type="entry name" value="HAMP"/>
    <property type="match status" value="1"/>
</dbReference>